<reference evidence="3 4" key="1">
    <citation type="submission" date="2020-01" db="EMBL/GenBank/DDBJ databases">
        <title>Complete genome sequence of Chitinophaga sp. H33E-04 isolated from quinoa roots.</title>
        <authorList>
            <person name="Weon H.-Y."/>
            <person name="Lee S.A."/>
        </authorList>
    </citation>
    <scope>NUCLEOTIDE SEQUENCE [LARGE SCALE GENOMIC DNA]</scope>
    <source>
        <strain evidence="3 4">H33E-04</strain>
    </source>
</reference>
<keyword evidence="1" id="KW-0732">Signal</keyword>
<dbReference type="Pfam" id="PF14424">
    <property type="entry name" value="Toxin-deaminase"/>
    <property type="match status" value="1"/>
</dbReference>
<protein>
    <recommendedName>
        <fullName evidence="2">Fibronectin type-III domain-containing protein</fullName>
    </recommendedName>
</protein>
<accession>A0A6B9ZN76</accession>
<dbReference type="InterPro" id="IPR003961">
    <property type="entry name" value="FN3_dom"/>
</dbReference>
<dbReference type="InterPro" id="IPR013783">
    <property type="entry name" value="Ig-like_fold"/>
</dbReference>
<feature type="domain" description="Fibronectin type-III" evidence="2">
    <location>
        <begin position="305"/>
        <end position="401"/>
    </location>
</feature>
<keyword evidence="4" id="KW-1185">Reference proteome</keyword>
<feature type="signal peptide" evidence="1">
    <location>
        <begin position="1"/>
        <end position="28"/>
    </location>
</feature>
<dbReference type="Gene3D" id="2.60.40.10">
    <property type="entry name" value="Immunoglobulins"/>
    <property type="match status" value="1"/>
</dbReference>
<evidence type="ECO:0000313" key="4">
    <source>
        <dbReference type="Proteomes" id="UP000476411"/>
    </source>
</evidence>
<dbReference type="PROSITE" id="PS50853">
    <property type="entry name" value="FN3"/>
    <property type="match status" value="1"/>
</dbReference>
<feature type="chain" id="PRO_5025615453" description="Fibronectin type-III domain-containing protein" evidence="1">
    <location>
        <begin position="29"/>
        <end position="2038"/>
    </location>
</feature>
<organism evidence="3 4">
    <name type="scientific">Chitinophaga agri</name>
    <dbReference type="NCBI Taxonomy" id="2703787"/>
    <lineage>
        <taxon>Bacteria</taxon>
        <taxon>Pseudomonadati</taxon>
        <taxon>Bacteroidota</taxon>
        <taxon>Chitinophagia</taxon>
        <taxon>Chitinophagales</taxon>
        <taxon>Chitinophagaceae</taxon>
        <taxon>Chitinophaga</taxon>
    </lineage>
</organism>
<dbReference type="InterPro" id="IPR032721">
    <property type="entry name" value="Toxin-deaminase"/>
</dbReference>
<dbReference type="CDD" id="cd00063">
    <property type="entry name" value="FN3"/>
    <property type="match status" value="1"/>
</dbReference>
<sequence length="2038" mass="226315">MTYPTLKMSRIYRYLFCLLLMIAGSYHADAQQYPVTASTQIIPPYSVYLPDYAVPGSDKLRVILVQNDLTLPSYDIRLQMTVEQNGSVIMRSSPAFVPKPLTLSPGIPTIIGGIDLVDYLNPANIEFSGGFSREIYEKNRSLPEGAYRISFTAYDYRRPQVQVSNIGANVFFFRKSDPPLLNLPICNSRVEKLDPQFLTFNWSSRNSPNPLPGSGTEYIFSLYEVRPAGSNPDYIVRSAKPIYTLITETNTIVYGPGEPQLRDSMQYVWTVQARDKSGRDMFSNNGLSLSCTFNYLGNNPFTQRNVPKPELTGRTTGQRSLRFGWPLADDAYEVEAYRLQYRAAKTGNTEFDWQTAEMARDTAYSANGLEPGRAYEGRIQWKIAGVYGPYSDVVALKTDSVRPFVCGDPALSVLPANKEPLVSANVGSILRVGNYDVILTEVQGSNGKFTGKGRVITLGFGIGLQMEFKDITVNTDMAVTAGEMRAVTEGIDKFVQDKLDQQHGGNDVGKVVTGDIIPDITTRLKIFSPANIKVNTEDGTITLKDSETGKEEVINYKDKHKTLPLILEDAAGNLYNIDKNGKVTSAGKRDSSFTPAVLEALKKLDLSKGTVTFGATAGNVYGFDTWKDVYTGRSALESKYESLAEGKYRVSAKAIIPGVQEEITATLKSTGEITASKLKFVTGKGIVLASKDLGNGSFSVKVTGGPGGDAQEVYAAYPGEKGYSSLGKLLVVSYTPKQKTVVLVPIGSGTPVYDEAIRNKLQEVYGKIGMTYTVRTDDTFRNNKDWDTNKDGVLQDKGSGFLSNNFTGEEKALKKAYRKAAKISDDEVYLFVVNEVALTDGDLLGKMPRKSQFGFIFTASASQEAVVRTVLHEVGHGDYTLEHTFSESIGLEKRTTDNLMDYNGGYSLMKYQWDILHDPGSVWGIFEDDGDSENFFGEKISEAFLNRDGVTVSFLTPAGTVAAVPWKQLGKVEFQYGAVAVTDDVLKFAPYMTVGAVRSFELMADTGTAMQRYKYDDNRGFYYNTSTQKDFVQSATENGVEGFIYPLHCEGKMRLYKFTRNEMRLYKGGEPKLKFFDFAQQFRPFAVNKLMAPEYSPIYISQATDAAVSDRCLHCLNDNTVRMMKEHCGGPEYLWLDKVAQMRQVYPEYFARFTQLEKITDPELVDKDAAVGNWEQPVELEYKHSGRGGSYYKRPPEFYPWGKILKDSAAVKAAYTGDRERFYRKFYTAFLDFIENTATVADNNFWDTLTNRASSYDVFSRVEKEPALHLQSVNVDKRALGLEILTATFSNDIVDYTNDDQLYLKLLTSFKGDQRVALLEYIESHAGFSATYNSFVRFWMPAAIKVPAMMAFSNMITATGHYDVLIEEKAGLIDTPKVAKLESDMLQFNNASVEFPEGNKISIDGKLYNYNDIVSVEVSGSFTMKLQNKDQRFAKGTILNIPAIQVGLMASVNTGEVAEKTAWLAFDVGTMVLGIGEAKVLLSAGNYIRKSIVALDIMGSTAGIALQLLDDDVLSPKLRSSLQIACFVSSLPNMALAIPKIDNVVKDLDQVINTRYGKSGLTAKEAKELEALRQVREQLSTAAHLSDFTEDASQIGRRAVTIAEDKDVKDVLSWLNTHGADGNIYIAVHAADGDMFKIMHNGEERILTHRSLANWIESNPKLFPADQQLVLLSCVDIETAQNLSRKLKRSVVANDGAVRVYENGVIEAENSFRYIDAGGNIDKTTVVPVGKQAAVKPGDRVVELGTRSARAVATAQLVTAFKNKFGIGSELALKLTKNPDFVDAYNKNARLLDVIANELPDIAMPVKNMKTFSTSREALLAACAEDPKLFEIMNTTVNKCITLMGSSPDLAAYKAYAELRQQMTEYMHGTWDIEKGFFSNAVLNTAVFRNAGLDARGWAKVDAGRAFCKSINADQNVLVVSRQMTDGTEITEIAHSGLINPGRYSEPGTIKRVEKKSSNYNQFIVGKNRVQDSESKFFEYLRELLTTADKDKKINKADIKRLVLYTERPVCPSCMYVIAQFEKEFDIKIIVYEGKYQR</sequence>
<dbReference type="KEGG" id="chih:GWR21_28665"/>
<proteinExistence type="predicted"/>
<dbReference type="EMBL" id="CP048113">
    <property type="protein sequence ID" value="QHS63417.1"/>
    <property type="molecule type" value="Genomic_DNA"/>
</dbReference>
<dbReference type="InterPro" id="IPR036116">
    <property type="entry name" value="FN3_sf"/>
</dbReference>
<name>A0A6B9ZN76_9BACT</name>
<evidence type="ECO:0000259" key="2">
    <source>
        <dbReference type="PROSITE" id="PS50853"/>
    </source>
</evidence>
<dbReference type="Proteomes" id="UP000476411">
    <property type="component" value="Chromosome"/>
</dbReference>
<dbReference type="SUPFAM" id="SSF49265">
    <property type="entry name" value="Fibronectin type III"/>
    <property type="match status" value="1"/>
</dbReference>
<evidence type="ECO:0000256" key="1">
    <source>
        <dbReference type="SAM" id="SignalP"/>
    </source>
</evidence>
<gene>
    <name evidence="3" type="ORF">GWR21_28665</name>
</gene>
<evidence type="ECO:0000313" key="3">
    <source>
        <dbReference type="EMBL" id="QHS63417.1"/>
    </source>
</evidence>